<comment type="similarity">
    <text evidence="2 10">Belongs to the SecG family.</text>
</comment>
<evidence type="ECO:0000256" key="1">
    <source>
        <dbReference type="ARBA" id="ARBA00004651"/>
    </source>
</evidence>
<evidence type="ECO:0000256" key="8">
    <source>
        <dbReference type="ARBA" id="ARBA00023010"/>
    </source>
</evidence>
<dbReference type="PANTHER" id="PTHR34182:SF1">
    <property type="entry name" value="PROTEIN-EXPORT MEMBRANE PROTEIN SECG"/>
    <property type="match status" value="1"/>
</dbReference>
<keyword evidence="15" id="KW-1185">Reference proteome</keyword>
<dbReference type="GO" id="GO:0015450">
    <property type="term" value="F:protein-transporting ATPase activity"/>
    <property type="evidence" value="ECO:0007669"/>
    <property type="project" value="UniProtKB-UniRule"/>
</dbReference>
<keyword evidence="6 10" id="KW-0653">Protein transport</keyword>
<evidence type="ECO:0000313" key="12">
    <source>
        <dbReference type="EMBL" id="MEZ0450540.1"/>
    </source>
</evidence>
<evidence type="ECO:0000256" key="3">
    <source>
        <dbReference type="ARBA" id="ARBA00022448"/>
    </source>
</evidence>
<evidence type="ECO:0000256" key="2">
    <source>
        <dbReference type="ARBA" id="ARBA00008445"/>
    </source>
</evidence>
<feature type="transmembrane region" description="Helical" evidence="10">
    <location>
        <begin position="55"/>
        <end position="72"/>
    </location>
</feature>
<dbReference type="NCBIfam" id="TIGR00810">
    <property type="entry name" value="secG"/>
    <property type="match status" value="1"/>
</dbReference>
<proteinExistence type="inferred from homology"/>
<keyword evidence="5 10" id="KW-0812">Transmembrane</keyword>
<dbReference type="RefSeq" id="WP_028070711.1">
    <property type="nucleotide sequence ID" value="NZ_CP141191.1"/>
</dbReference>
<feature type="compositionally biased region" description="Low complexity" evidence="11">
    <location>
        <begin position="100"/>
        <end position="127"/>
    </location>
</feature>
<gene>
    <name evidence="12" type="primary">secG</name>
    <name evidence="12" type="ORF">ABTW24_02905</name>
    <name evidence="13" type="ORF">NCTC11429_01123</name>
</gene>
<protein>
    <recommendedName>
        <fullName evidence="10">Protein-export membrane protein SecG</fullName>
    </recommendedName>
</protein>
<keyword evidence="4 10" id="KW-1003">Cell membrane</keyword>
<dbReference type="GeneID" id="78461899"/>
<evidence type="ECO:0000256" key="5">
    <source>
        <dbReference type="ARBA" id="ARBA00022692"/>
    </source>
</evidence>
<dbReference type="GO" id="GO:0009306">
    <property type="term" value="P:protein secretion"/>
    <property type="evidence" value="ECO:0007669"/>
    <property type="project" value="UniProtKB-UniRule"/>
</dbReference>
<keyword evidence="7 10" id="KW-1133">Transmembrane helix</keyword>
<dbReference type="EMBL" id="LR590484">
    <property type="protein sequence ID" value="VTR33136.1"/>
    <property type="molecule type" value="Genomic_DNA"/>
</dbReference>
<evidence type="ECO:0000256" key="9">
    <source>
        <dbReference type="ARBA" id="ARBA00023136"/>
    </source>
</evidence>
<keyword evidence="9 10" id="KW-0472">Membrane</keyword>
<comment type="caution">
    <text evidence="10">Lacks conserved residue(s) required for the propagation of feature annotation.</text>
</comment>
<name>A0A4U9UIL6_9SPHI</name>
<evidence type="ECO:0000256" key="11">
    <source>
        <dbReference type="SAM" id="MobiDB-lite"/>
    </source>
</evidence>
<comment type="function">
    <text evidence="10">Involved in protein export. Participates in an early event of protein translocation.</text>
</comment>
<evidence type="ECO:0000313" key="15">
    <source>
        <dbReference type="Proteomes" id="UP001566204"/>
    </source>
</evidence>
<evidence type="ECO:0000313" key="13">
    <source>
        <dbReference type="EMBL" id="VTR33136.1"/>
    </source>
</evidence>
<evidence type="ECO:0000256" key="4">
    <source>
        <dbReference type="ARBA" id="ARBA00022475"/>
    </source>
</evidence>
<accession>A0A4U9UIL6</accession>
<dbReference type="Proteomes" id="UP000308196">
    <property type="component" value="Chromosome"/>
</dbReference>
<organism evidence="13 14">
    <name type="scientific">Sphingobacterium thalpophilum</name>
    <dbReference type="NCBI Taxonomy" id="259"/>
    <lineage>
        <taxon>Bacteria</taxon>
        <taxon>Pseudomonadati</taxon>
        <taxon>Bacteroidota</taxon>
        <taxon>Sphingobacteriia</taxon>
        <taxon>Sphingobacteriales</taxon>
        <taxon>Sphingobacteriaceae</taxon>
        <taxon>Sphingobacterium</taxon>
    </lineage>
</organism>
<dbReference type="EMBL" id="JBEOQB010000001">
    <property type="protein sequence ID" value="MEZ0450540.1"/>
    <property type="molecule type" value="Genomic_DNA"/>
</dbReference>
<comment type="subcellular location">
    <subcellularLocation>
        <location evidence="1 10">Cell membrane</location>
        <topology evidence="1 10">Multi-pass membrane protein</topology>
    </subcellularLocation>
</comment>
<dbReference type="Proteomes" id="UP001566204">
    <property type="component" value="Unassembled WGS sequence"/>
</dbReference>
<dbReference type="STRING" id="1123265.GCA_000686625_04040"/>
<dbReference type="PANTHER" id="PTHR34182">
    <property type="entry name" value="PROTEIN-EXPORT MEMBRANE PROTEIN SECG"/>
    <property type="match status" value="1"/>
</dbReference>
<feature type="region of interest" description="Disordered" evidence="11">
    <location>
        <begin position="77"/>
        <end position="136"/>
    </location>
</feature>
<dbReference type="KEGG" id="stha:NCTC11429_01123"/>
<reference evidence="13 14" key="1">
    <citation type="submission" date="2019-05" db="EMBL/GenBank/DDBJ databases">
        <authorList>
            <consortium name="Pathogen Informatics"/>
        </authorList>
    </citation>
    <scope>NUCLEOTIDE SEQUENCE [LARGE SCALE GENOMIC DNA]</scope>
    <source>
        <strain evidence="13 14">NCTC11429</strain>
    </source>
</reference>
<dbReference type="Pfam" id="PF03840">
    <property type="entry name" value="SecG"/>
    <property type="match status" value="1"/>
</dbReference>
<reference evidence="12 15" key="2">
    <citation type="submission" date="2024-06" db="EMBL/GenBank/DDBJ databases">
        <title>Soil Sphingobacterium thalpophilum.</title>
        <authorList>
            <person name="Yang J."/>
            <person name="Li J."/>
        </authorList>
    </citation>
    <scope>NUCLEOTIDE SEQUENCE [LARGE SCALE GENOMIC DNA]</scope>
    <source>
        <strain evidence="12 15">22g91tb</strain>
    </source>
</reference>
<dbReference type="GO" id="GO:0043952">
    <property type="term" value="P:protein transport by the Sec complex"/>
    <property type="evidence" value="ECO:0007669"/>
    <property type="project" value="TreeGrafter"/>
</dbReference>
<evidence type="ECO:0000256" key="7">
    <source>
        <dbReference type="ARBA" id="ARBA00022989"/>
    </source>
</evidence>
<keyword evidence="3 10" id="KW-0813">Transport</keyword>
<dbReference type="InterPro" id="IPR004692">
    <property type="entry name" value="SecG"/>
</dbReference>
<dbReference type="GO" id="GO:0005886">
    <property type="term" value="C:plasma membrane"/>
    <property type="evidence" value="ECO:0007669"/>
    <property type="project" value="UniProtKB-SubCell"/>
</dbReference>
<evidence type="ECO:0000313" key="14">
    <source>
        <dbReference type="Proteomes" id="UP000308196"/>
    </source>
</evidence>
<dbReference type="AlphaFoldDB" id="A0A4U9UIL6"/>
<keyword evidence="8 10" id="KW-0811">Translocation</keyword>
<dbReference type="GO" id="GO:0065002">
    <property type="term" value="P:intracellular protein transmembrane transport"/>
    <property type="evidence" value="ECO:0007669"/>
    <property type="project" value="TreeGrafter"/>
</dbReference>
<evidence type="ECO:0000256" key="6">
    <source>
        <dbReference type="ARBA" id="ARBA00022927"/>
    </source>
</evidence>
<evidence type="ECO:0000256" key="10">
    <source>
        <dbReference type="RuleBase" id="RU365087"/>
    </source>
</evidence>
<sequence length="136" mass="13649">MQGLLIGLIILASIILAFLVLIQNPKGGGLSSGFAGGTNLMGVKRTGDFLEKGTWIMVIAIMVFSLGVNILGTSPSTSKGGLGGQIEAPVQQGPLNLGTPAQKPAGAPAGQDKATPAPTEKAPASTSETKPAEAKK</sequence>